<evidence type="ECO:0000313" key="2">
    <source>
        <dbReference type="Proteomes" id="UP001165960"/>
    </source>
</evidence>
<reference evidence="1" key="1">
    <citation type="submission" date="2022-04" db="EMBL/GenBank/DDBJ databases">
        <title>Genome of the entomopathogenic fungus Entomophthora muscae.</title>
        <authorList>
            <person name="Elya C."/>
            <person name="Lovett B.R."/>
            <person name="Lee E."/>
            <person name="Macias A.M."/>
            <person name="Hajek A.E."/>
            <person name="De Bivort B.L."/>
            <person name="Kasson M.T."/>
            <person name="De Fine Licht H.H."/>
            <person name="Stajich J.E."/>
        </authorList>
    </citation>
    <scope>NUCLEOTIDE SEQUENCE</scope>
    <source>
        <strain evidence="1">Berkeley</strain>
    </source>
</reference>
<comment type="caution">
    <text evidence="1">The sequence shown here is derived from an EMBL/GenBank/DDBJ whole genome shotgun (WGS) entry which is preliminary data.</text>
</comment>
<gene>
    <name evidence="1" type="ORF">DSO57_1011810</name>
</gene>
<dbReference type="Proteomes" id="UP001165960">
    <property type="component" value="Unassembled WGS sequence"/>
</dbReference>
<name>A0ACC2UGN7_9FUNG</name>
<organism evidence="1 2">
    <name type="scientific">Entomophthora muscae</name>
    <dbReference type="NCBI Taxonomy" id="34485"/>
    <lineage>
        <taxon>Eukaryota</taxon>
        <taxon>Fungi</taxon>
        <taxon>Fungi incertae sedis</taxon>
        <taxon>Zoopagomycota</taxon>
        <taxon>Entomophthoromycotina</taxon>
        <taxon>Entomophthoromycetes</taxon>
        <taxon>Entomophthorales</taxon>
        <taxon>Entomophthoraceae</taxon>
        <taxon>Entomophthora</taxon>
    </lineage>
</organism>
<sequence>MGRASRTRSVSVSFSPPAFLPSNEIVLDDALTETGEAALMHEAKLANRTVRQQLKEIGTLKATVTQLNEQIASQKQQEAVAAKQLKANQSEVERLTLANSTLMEEIESYQLLLENRTLRGQFTLAHHASNFSLAEPSSSSGGFNLGSELSQALSPVEEEDNASVASKDELRQLKDENKALALYISKILGKIMSNPVLAEAITHNGDSSADRDEEEAAPAPVKQAEAPAPPVAEPKDKASRFSGFLSPTFGMGGFFFSRTYS</sequence>
<evidence type="ECO:0000313" key="1">
    <source>
        <dbReference type="EMBL" id="KAJ9085661.1"/>
    </source>
</evidence>
<keyword evidence="2" id="KW-1185">Reference proteome</keyword>
<proteinExistence type="predicted"/>
<protein>
    <submittedName>
        <fullName evidence="1">Uncharacterized protein</fullName>
    </submittedName>
</protein>
<accession>A0ACC2UGN7</accession>
<dbReference type="EMBL" id="QTSX02000751">
    <property type="protein sequence ID" value="KAJ9085661.1"/>
    <property type="molecule type" value="Genomic_DNA"/>
</dbReference>